<accession>A0A4R0IMC9</accession>
<reference evidence="4 5" key="1">
    <citation type="submission" date="2019-02" db="EMBL/GenBank/DDBJ databases">
        <title>Kribbella capetownensis sp. nov. and Kribbella speibonae sp. nov., isolated from soil.</title>
        <authorList>
            <person name="Curtis S.M."/>
            <person name="Norton I."/>
            <person name="Everest G.J."/>
            <person name="Meyers P.R."/>
        </authorList>
    </citation>
    <scope>NUCLEOTIDE SEQUENCE [LARGE SCALE GENOMIC DNA]</scope>
    <source>
        <strain evidence="4 5">DSM 27082</strain>
    </source>
</reference>
<keyword evidence="1 4" id="KW-0808">Transferase</keyword>
<evidence type="ECO:0000259" key="3">
    <source>
        <dbReference type="PROSITE" id="PS51186"/>
    </source>
</evidence>
<dbReference type="Gene3D" id="3.40.630.30">
    <property type="match status" value="1"/>
</dbReference>
<dbReference type="Pfam" id="PF00583">
    <property type="entry name" value="Acetyltransf_1"/>
    <property type="match status" value="2"/>
</dbReference>
<proteinExistence type="predicted"/>
<protein>
    <submittedName>
        <fullName evidence="4">GNAT family N-acetyltransferase</fullName>
    </submittedName>
</protein>
<feature type="domain" description="N-acetyltransferase" evidence="3">
    <location>
        <begin position="172"/>
        <end position="326"/>
    </location>
</feature>
<dbReference type="EMBL" id="SJKA01000009">
    <property type="protein sequence ID" value="TCC29845.1"/>
    <property type="molecule type" value="Genomic_DNA"/>
</dbReference>
<dbReference type="GO" id="GO:0016747">
    <property type="term" value="F:acyltransferase activity, transferring groups other than amino-acyl groups"/>
    <property type="evidence" value="ECO:0007669"/>
    <property type="project" value="InterPro"/>
</dbReference>
<dbReference type="OrthoDB" id="9799092at2"/>
<dbReference type="CDD" id="cd04301">
    <property type="entry name" value="NAT_SF"/>
    <property type="match status" value="2"/>
</dbReference>
<name>A0A4R0IMC9_9ACTN</name>
<feature type="domain" description="N-acetyltransferase" evidence="3">
    <location>
        <begin position="7"/>
        <end position="164"/>
    </location>
</feature>
<comment type="caution">
    <text evidence="4">The sequence shown here is derived from an EMBL/GenBank/DDBJ whole genome shotgun (WGS) entry which is preliminary data.</text>
</comment>
<dbReference type="InterPro" id="IPR016181">
    <property type="entry name" value="Acyl_CoA_acyltransferase"/>
</dbReference>
<sequence length="326" mass="35718">MNWPEGIQARPIDKGDVEAWAALTAAKEKVDQEGENFSAQDLAEQLDRPGLDLARNSISLWAGDRMIGYGIAHVSPSVVDVDRVRAEGTIDPEFRRRGLGTTLMNWLIERAGELHVATHPDFPGQVGAGTASNNVSAISLLEGLGFKPERFFFDMQRPLDQSVPEASIADGLRLTSYDPSYEEALRLAHFEAFSDHWGWAPPKPEVWRSRNVGSRAFRSAQSYLVLDGETVAAYVNGYEWEADTEATGVRELYIGQVGTRRAYRGRGLARATIAKVLTEAAQAGYQRAALGVDADNPTGALGLYENLGFTTHNKFTSYALPITSDV</sequence>
<dbReference type="PROSITE" id="PS51186">
    <property type="entry name" value="GNAT"/>
    <property type="match status" value="2"/>
</dbReference>
<evidence type="ECO:0000256" key="1">
    <source>
        <dbReference type="ARBA" id="ARBA00022679"/>
    </source>
</evidence>
<gene>
    <name evidence="4" type="ORF">E0H50_25725</name>
</gene>
<dbReference type="SUPFAM" id="SSF55729">
    <property type="entry name" value="Acyl-CoA N-acyltransferases (Nat)"/>
    <property type="match status" value="2"/>
</dbReference>
<dbReference type="InterPro" id="IPR050832">
    <property type="entry name" value="Bact_Acetyltransf"/>
</dbReference>
<organism evidence="4 5">
    <name type="scientific">Kribbella sindirgiensis</name>
    <dbReference type="NCBI Taxonomy" id="1124744"/>
    <lineage>
        <taxon>Bacteria</taxon>
        <taxon>Bacillati</taxon>
        <taxon>Actinomycetota</taxon>
        <taxon>Actinomycetes</taxon>
        <taxon>Propionibacteriales</taxon>
        <taxon>Kribbellaceae</taxon>
        <taxon>Kribbella</taxon>
    </lineage>
</organism>
<dbReference type="RefSeq" id="WP_131292966.1">
    <property type="nucleotide sequence ID" value="NZ_SJKA01000009.1"/>
</dbReference>
<dbReference type="PANTHER" id="PTHR43877">
    <property type="entry name" value="AMINOALKYLPHOSPHONATE N-ACETYLTRANSFERASE-RELATED-RELATED"/>
    <property type="match status" value="1"/>
</dbReference>
<dbReference type="AlphaFoldDB" id="A0A4R0IMC9"/>
<dbReference type="InterPro" id="IPR000182">
    <property type="entry name" value="GNAT_dom"/>
</dbReference>
<keyword evidence="5" id="KW-1185">Reference proteome</keyword>
<evidence type="ECO:0000256" key="2">
    <source>
        <dbReference type="ARBA" id="ARBA00023315"/>
    </source>
</evidence>
<dbReference type="Proteomes" id="UP000292695">
    <property type="component" value="Unassembled WGS sequence"/>
</dbReference>
<keyword evidence="2" id="KW-0012">Acyltransferase</keyword>
<evidence type="ECO:0000313" key="5">
    <source>
        <dbReference type="Proteomes" id="UP000292695"/>
    </source>
</evidence>
<evidence type="ECO:0000313" key="4">
    <source>
        <dbReference type="EMBL" id="TCC29845.1"/>
    </source>
</evidence>